<dbReference type="Proteomes" id="UP000887579">
    <property type="component" value="Unplaced"/>
</dbReference>
<accession>A0AC34FZ98</accession>
<protein>
    <submittedName>
        <fullName evidence="2">Uncharacterized protein</fullName>
    </submittedName>
</protein>
<evidence type="ECO:0000313" key="2">
    <source>
        <dbReference type="WBParaSite" id="ES5_v2.g22330.t1"/>
    </source>
</evidence>
<sequence length="249" mass="28800">MPKNSFSAAFSKNNAQNGEMSNGAGIKLPTTDIEHIVGSLERALSDLENFIQRLKNKFQVEISTIQHVEMALKIDNGCRERKERVEEFKVLYDTGKSDEFKQVAENGIQICPKNSQIDLQKVTESRRHFSFIAKLMEKLLQSQKMGKFSFTDLAELLNFSIEVLHYIYLHWLFIKKVSHVQLNLDPSTFGKLLKQFKNCCKYWHTVSQNVLLPTNISPAFNVQNLWKSYHESIIKAQYTVETLFFSNNI</sequence>
<reference evidence="2" key="1">
    <citation type="submission" date="2022-11" db="UniProtKB">
        <authorList>
            <consortium name="WormBaseParasite"/>
        </authorList>
    </citation>
    <scope>IDENTIFICATION</scope>
</reference>
<dbReference type="WBParaSite" id="ES5_v2.g22330.t1">
    <property type="protein sequence ID" value="ES5_v2.g22330.t1"/>
    <property type="gene ID" value="ES5_v2.g22330"/>
</dbReference>
<proteinExistence type="predicted"/>
<name>A0AC34FZ98_9BILA</name>
<organism evidence="1 2">
    <name type="scientific">Panagrolaimus sp. ES5</name>
    <dbReference type="NCBI Taxonomy" id="591445"/>
    <lineage>
        <taxon>Eukaryota</taxon>
        <taxon>Metazoa</taxon>
        <taxon>Ecdysozoa</taxon>
        <taxon>Nematoda</taxon>
        <taxon>Chromadorea</taxon>
        <taxon>Rhabditida</taxon>
        <taxon>Tylenchina</taxon>
        <taxon>Panagrolaimomorpha</taxon>
        <taxon>Panagrolaimoidea</taxon>
        <taxon>Panagrolaimidae</taxon>
        <taxon>Panagrolaimus</taxon>
    </lineage>
</organism>
<evidence type="ECO:0000313" key="1">
    <source>
        <dbReference type="Proteomes" id="UP000887579"/>
    </source>
</evidence>